<accession>A0A168H3Y3</accession>
<comment type="caution">
    <text evidence="4">The sequence shown here is derived from an EMBL/GenBank/DDBJ whole genome shotgun (WGS) entry which is preliminary data.</text>
</comment>
<dbReference type="Gene3D" id="3.40.1350.120">
    <property type="match status" value="1"/>
</dbReference>
<dbReference type="EMBL" id="LVJH01000050">
    <property type="protein sequence ID" value="OAB37796.1"/>
    <property type="molecule type" value="Genomic_DNA"/>
</dbReference>
<evidence type="ECO:0000313" key="4">
    <source>
        <dbReference type="EMBL" id="OAB37796.1"/>
    </source>
</evidence>
<evidence type="ECO:0000259" key="3">
    <source>
        <dbReference type="Pfam" id="PF18451"/>
    </source>
</evidence>
<keyword evidence="5" id="KW-1185">Reference proteome</keyword>
<feature type="transmembrane region" description="Helical" evidence="2">
    <location>
        <begin position="7"/>
        <end position="31"/>
    </location>
</feature>
<evidence type="ECO:0000313" key="5">
    <source>
        <dbReference type="Proteomes" id="UP000076967"/>
    </source>
</evidence>
<dbReference type="AlphaFoldDB" id="A0A168H3Y3"/>
<dbReference type="RefSeq" id="WP_084411355.1">
    <property type="nucleotide sequence ID" value="NZ_LVJH01000050.1"/>
</dbReference>
<keyword evidence="2" id="KW-0472">Membrane</keyword>
<keyword evidence="2" id="KW-1133">Transmembrane helix</keyword>
<dbReference type="InterPro" id="IPR040559">
    <property type="entry name" value="CdiA_C"/>
</dbReference>
<evidence type="ECO:0000256" key="1">
    <source>
        <dbReference type="SAM" id="MobiDB-lite"/>
    </source>
</evidence>
<dbReference type="CDD" id="cd13442">
    <property type="entry name" value="CDI_toxin_Bp1026b-like"/>
    <property type="match status" value="1"/>
</dbReference>
<name>A0A168H3Y3_9BACL</name>
<dbReference type="GO" id="GO:0004549">
    <property type="term" value="F:tRNA-specific ribonuclease activity"/>
    <property type="evidence" value="ECO:0007669"/>
    <property type="project" value="InterPro"/>
</dbReference>
<keyword evidence="2" id="KW-0812">Transmembrane</keyword>
<dbReference type="InterPro" id="IPR033806">
    <property type="entry name" value="CDI_toxin_Bp1026b-like"/>
</dbReference>
<dbReference type="Proteomes" id="UP000076967">
    <property type="component" value="Unassembled WGS sequence"/>
</dbReference>
<feature type="domain" description="tRNA nuclease CdiA C-terminal" evidence="3">
    <location>
        <begin position="237"/>
        <end position="315"/>
    </location>
</feature>
<dbReference type="OrthoDB" id="3078571at2"/>
<protein>
    <recommendedName>
        <fullName evidence="3">tRNA nuclease CdiA C-terminal domain-containing protein</fullName>
    </recommendedName>
</protein>
<feature type="region of interest" description="Disordered" evidence="1">
    <location>
        <begin position="178"/>
        <end position="205"/>
    </location>
</feature>
<proteinExistence type="predicted"/>
<evidence type="ECO:0000256" key="2">
    <source>
        <dbReference type="SAM" id="Phobius"/>
    </source>
</evidence>
<gene>
    <name evidence="4" type="ORF">PGLA_20715</name>
</gene>
<feature type="compositionally biased region" description="Basic and acidic residues" evidence="1">
    <location>
        <begin position="193"/>
        <end position="205"/>
    </location>
</feature>
<reference evidence="4 5" key="1">
    <citation type="submission" date="2016-03" db="EMBL/GenBank/DDBJ databases">
        <title>Draft genome sequence of Paenibacillus glacialis DSM 22343.</title>
        <authorList>
            <person name="Shin S.-K."/>
            <person name="Yi H."/>
        </authorList>
    </citation>
    <scope>NUCLEOTIDE SEQUENCE [LARGE SCALE GENOMIC DNA]</scope>
    <source>
        <strain evidence="4 5">DSM 22343</strain>
    </source>
</reference>
<organism evidence="4 5">
    <name type="scientific">Paenibacillus glacialis</name>
    <dbReference type="NCBI Taxonomy" id="494026"/>
    <lineage>
        <taxon>Bacteria</taxon>
        <taxon>Bacillati</taxon>
        <taxon>Bacillota</taxon>
        <taxon>Bacilli</taxon>
        <taxon>Bacillales</taxon>
        <taxon>Paenibacillaceae</taxon>
        <taxon>Paenibacillus</taxon>
    </lineage>
</organism>
<dbReference type="Pfam" id="PF18451">
    <property type="entry name" value="CdiA_C"/>
    <property type="match status" value="1"/>
</dbReference>
<sequence>MSAELNIIFGVVAIVSAVFTGGGSLLLYTLAAGELVLGVAEIKINTEKLSDIHGGEYYTNPKFLGMDQDVVNILGLVLVATEVGRFGLKAVLKSGDNAAYARYMDELEDILDDVKLVPEGTVNSAKIPRTGPEWDEYFRSRYGDKNVDWKTSSEYKLYGSNHIPYTPKIRPNAVITKPSLPKGGKPEGNYADTKGKESRGLERQNEAADVLAEQGYRTTMLDDYDTGNGYGLKPESSPDFIIDRQVFDCYAPGTTTNLRNILKTLRLKTQEQARRIVLNLNDYPVEKRAELIEFLKSQTDKDLKYLDELLIIKNSQVTRAYWRF</sequence>
<dbReference type="STRING" id="494026.PGLA_20715"/>